<dbReference type="GO" id="GO:0070513">
    <property type="term" value="F:death domain binding"/>
    <property type="evidence" value="ECO:0007669"/>
    <property type="project" value="InterPro"/>
</dbReference>
<dbReference type="InterPro" id="IPR037939">
    <property type="entry name" value="CRADD"/>
</dbReference>
<protein>
    <recommendedName>
        <fullName evidence="1">CARD domain-containing protein</fullName>
    </recommendedName>
</protein>
<evidence type="ECO:0000259" key="1">
    <source>
        <dbReference type="PROSITE" id="PS50209"/>
    </source>
</evidence>
<sequence length="116" mass="13341">MDQFHRKLIRENYIPLTEVLKTAIEDVCTQIWTENLISERMKDTILEKANPRKQAEALLDLIVSRGPDAFDSLYKVALNHELYVMADIMRPDLKPHHKVVENRDALDQGQQASGGQ</sequence>
<dbReference type="InterPro" id="IPR011029">
    <property type="entry name" value="DEATH-like_dom_sf"/>
</dbReference>
<dbReference type="PANTHER" id="PTHR15034">
    <property type="entry name" value="DEATH DOMAIN-CONTAINING PROTEIN CRADD"/>
    <property type="match status" value="1"/>
</dbReference>
<dbReference type="SUPFAM" id="SSF47986">
    <property type="entry name" value="DEATH domain"/>
    <property type="match status" value="1"/>
</dbReference>
<dbReference type="GO" id="GO:0002020">
    <property type="term" value="F:protease binding"/>
    <property type="evidence" value="ECO:0007669"/>
    <property type="project" value="InterPro"/>
</dbReference>
<dbReference type="EMBL" id="HACG01046193">
    <property type="protein sequence ID" value="CEK93058.1"/>
    <property type="molecule type" value="Transcribed_RNA"/>
</dbReference>
<dbReference type="AlphaFoldDB" id="A0A0B7BJE2"/>
<reference evidence="2" key="1">
    <citation type="submission" date="2014-12" db="EMBL/GenBank/DDBJ databases">
        <title>Insight into the proteome of Arion vulgaris.</title>
        <authorList>
            <person name="Aradska J."/>
            <person name="Bulat T."/>
            <person name="Smidak R."/>
            <person name="Sarate P."/>
            <person name="Gangsoo J."/>
            <person name="Sialana F."/>
            <person name="Bilban M."/>
            <person name="Lubec G."/>
        </authorList>
    </citation>
    <scope>NUCLEOTIDE SEQUENCE</scope>
    <source>
        <tissue evidence="2">Skin</tissue>
    </source>
</reference>
<dbReference type="PANTHER" id="PTHR15034:SF5">
    <property type="entry name" value="DEATH DOMAIN-CONTAINING PROTEIN CRADD"/>
    <property type="match status" value="1"/>
</dbReference>
<dbReference type="InterPro" id="IPR001315">
    <property type="entry name" value="CARD"/>
</dbReference>
<name>A0A0B7BJE2_9EUPU</name>
<dbReference type="GO" id="GO:0042981">
    <property type="term" value="P:regulation of apoptotic process"/>
    <property type="evidence" value="ECO:0007669"/>
    <property type="project" value="InterPro"/>
</dbReference>
<feature type="domain" description="CARD" evidence="1">
    <location>
        <begin position="1"/>
        <end position="92"/>
    </location>
</feature>
<evidence type="ECO:0000313" key="2">
    <source>
        <dbReference type="EMBL" id="CEK93058.1"/>
    </source>
</evidence>
<dbReference type="PROSITE" id="PS50209">
    <property type="entry name" value="CARD"/>
    <property type="match status" value="1"/>
</dbReference>
<dbReference type="Gene3D" id="1.10.533.10">
    <property type="entry name" value="Death Domain, Fas"/>
    <property type="match status" value="1"/>
</dbReference>
<organism evidence="2">
    <name type="scientific">Arion vulgaris</name>
    <dbReference type="NCBI Taxonomy" id="1028688"/>
    <lineage>
        <taxon>Eukaryota</taxon>
        <taxon>Metazoa</taxon>
        <taxon>Spiralia</taxon>
        <taxon>Lophotrochozoa</taxon>
        <taxon>Mollusca</taxon>
        <taxon>Gastropoda</taxon>
        <taxon>Heterobranchia</taxon>
        <taxon>Euthyneura</taxon>
        <taxon>Panpulmonata</taxon>
        <taxon>Eupulmonata</taxon>
        <taxon>Stylommatophora</taxon>
        <taxon>Helicina</taxon>
        <taxon>Arionoidea</taxon>
        <taxon>Arionidae</taxon>
        <taxon>Arion</taxon>
    </lineage>
</organism>
<accession>A0A0B7BJE2</accession>
<proteinExistence type="predicted"/>
<gene>
    <name evidence="2" type="primary">ORF191805</name>
</gene>
<dbReference type="Pfam" id="PF00619">
    <property type="entry name" value="CARD"/>
    <property type="match status" value="1"/>
</dbReference>
<dbReference type="CDD" id="cd01671">
    <property type="entry name" value="CARD"/>
    <property type="match status" value="1"/>
</dbReference>